<comment type="caution">
    <text evidence="1">The sequence shown here is derived from an EMBL/GenBank/DDBJ whole genome shotgun (WGS) entry which is preliminary data.</text>
</comment>
<dbReference type="EMBL" id="JAVBVO010000005">
    <property type="protein sequence ID" value="MDZ5760339.1"/>
    <property type="molecule type" value="Genomic_DNA"/>
</dbReference>
<evidence type="ECO:0000313" key="2">
    <source>
        <dbReference type="Proteomes" id="UP001290462"/>
    </source>
</evidence>
<dbReference type="PANTHER" id="PTHR10000:SF53">
    <property type="entry name" value="5-AMINO-6-(5-PHOSPHO-D-RIBITYLAMINO)URACIL PHOSPHATASE YBJI-RELATED"/>
    <property type="match status" value="1"/>
</dbReference>
<gene>
    <name evidence="1" type="ORF">RAK27_17000</name>
</gene>
<dbReference type="Gene3D" id="3.30.1240.10">
    <property type="match status" value="1"/>
</dbReference>
<dbReference type="InterPro" id="IPR006379">
    <property type="entry name" value="HAD-SF_hydro_IIB"/>
</dbReference>
<dbReference type="AlphaFoldDB" id="A0AAW9K0G3"/>
<dbReference type="PANTHER" id="PTHR10000">
    <property type="entry name" value="PHOSPHOSERINE PHOSPHATASE"/>
    <property type="match status" value="1"/>
</dbReference>
<dbReference type="Gene3D" id="3.40.50.1000">
    <property type="entry name" value="HAD superfamily/HAD-like"/>
    <property type="match status" value="1"/>
</dbReference>
<dbReference type="EC" id="3.1.3.-" evidence="1"/>
<dbReference type="NCBIfam" id="TIGR01484">
    <property type="entry name" value="HAD-SF-IIB"/>
    <property type="match status" value="1"/>
</dbReference>
<protein>
    <submittedName>
        <fullName evidence="1">HAD family hydrolase</fullName>
        <ecNumber evidence="1">3.1.3.-</ecNumber>
    </submittedName>
</protein>
<keyword evidence="1" id="KW-0378">Hydrolase</keyword>
<dbReference type="InterPro" id="IPR036412">
    <property type="entry name" value="HAD-like_sf"/>
</dbReference>
<proteinExistence type="predicted"/>
<organism evidence="1 2">
    <name type="scientific">Carnobacterium maltaromaticum</name>
    <name type="common">Carnobacterium piscicola</name>
    <dbReference type="NCBI Taxonomy" id="2751"/>
    <lineage>
        <taxon>Bacteria</taxon>
        <taxon>Bacillati</taxon>
        <taxon>Bacillota</taxon>
        <taxon>Bacilli</taxon>
        <taxon>Lactobacillales</taxon>
        <taxon>Carnobacteriaceae</taxon>
        <taxon>Carnobacterium</taxon>
    </lineage>
</organism>
<dbReference type="GO" id="GO:0016791">
    <property type="term" value="F:phosphatase activity"/>
    <property type="evidence" value="ECO:0007669"/>
    <property type="project" value="UniProtKB-ARBA"/>
</dbReference>
<accession>A0AAW9K0G3</accession>
<dbReference type="Proteomes" id="UP001290462">
    <property type="component" value="Unassembled WGS sequence"/>
</dbReference>
<name>A0AAW9K0G3_CARML</name>
<evidence type="ECO:0000313" key="1">
    <source>
        <dbReference type="EMBL" id="MDZ5760339.1"/>
    </source>
</evidence>
<dbReference type="InterPro" id="IPR023214">
    <property type="entry name" value="HAD_sf"/>
</dbReference>
<dbReference type="SUPFAM" id="SSF56784">
    <property type="entry name" value="HAD-like"/>
    <property type="match status" value="1"/>
</dbReference>
<sequence>MKFVFDLDGTICFNGGPVSPRMMNYLKELSVDHEIIFASARPIRDLLPIIDPYFYGHTLIGGNGALISQQTKISKIASFSQSDTQTLLYLIEKYQATYLIDSEWNYAYTGTDNHPIKLGLDPLKQAQLVYVNELTSIVKVLILTATDLVAFEKELLLLNVVYHFHGDENVIDISPQAISKWSALEKIGIKTGEFIAFGNDQNDISMFKEAKIGIQIGTYKNLTPYASETLNGQSQKDIEEAIIEKLDELKD</sequence>
<dbReference type="GO" id="GO:0005829">
    <property type="term" value="C:cytosol"/>
    <property type="evidence" value="ECO:0007669"/>
    <property type="project" value="TreeGrafter"/>
</dbReference>
<dbReference type="Pfam" id="PF08282">
    <property type="entry name" value="Hydrolase_3"/>
    <property type="match status" value="1"/>
</dbReference>
<reference evidence="1" key="1">
    <citation type="submission" date="2023-08" db="EMBL/GenBank/DDBJ databases">
        <title>Genomic characterization of piscicolin 126 produced by Carnobacterium maltaromaticum CM22 strain isolated from salmon (Salmo salar).</title>
        <authorList>
            <person name="Gonzalez-Gragera E."/>
            <person name="Garcia-Lopez J.D."/>
            <person name="Teso-Perez C."/>
            <person name="Gimenez-Hernandez I."/>
            <person name="Peralta-Sanchez J.M."/>
            <person name="Valdivia E."/>
            <person name="Montalban-Lopez M."/>
            <person name="Martin-Platero A.M."/>
            <person name="Banos A."/>
            <person name="Martinez-Bueno M."/>
        </authorList>
    </citation>
    <scope>NUCLEOTIDE SEQUENCE</scope>
    <source>
        <strain evidence="1">CM22</strain>
    </source>
</reference>
<dbReference type="GO" id="GO:0000287">
    <property type="term" value="F:magnesium ion binding"/>
    <property type="evidence" value="ECO:0007669"/>
    <property type="project" value="TreeGrafter"/>
</dbReference>
<dbReference type="RefSeq" id="WP_322809654.1">
    <property type="nucleotide sequence ID" value="NZ_JAVBVO010000005.1"/>
</dbReference>